<dbReference type="AlphaFoldDB" id="A0A5J4QVM8"/>
<sequence>MATPMMNDLSHLSSNISVLQDCLSWNVLFYKMMNELVEKDVSGESTTGDEIIDQIDSPPVIMTSSNLMDIMMKPIFCYIDSDGDGNIDDEELSRSLETT</sequence>
<feature type="non-terminal residue" evidence="2">
    <location>
        <position position="99"/>
    </location>
</feature>
<comment type="caution">
    <text evidence="2">The sequence shown here is derived from an EMBL/GenBank/DDBJ whole genome shotgun (WGS) entry which is preliminary data.</text>
</comment>
<dbReference type="InterPro" id="IPR018247">
    <property type="entry name" value="EF_Hand_1_Ca_BS"/>
</dbReference>
<dbReference type="InterPro" id="IPR002048">
    <property type="entry name" value="EF_hand_dom"/>
</dbReference>
<name>A0A5J4QVM8_9EUKA</name>
<dbReference type="Proteomes" id="UP000324800">
    <property type="component" value="Unassembled WGS sequence"/>
</dbReference>
<dbReference type="PROSITE" id="PS50222">
    <property type="entry name" value="EF_HAND_2"/>
    <property type="match status" value="1"/>
</dbReference>
<gene>
    <name evidence="2" type="ORF">EZS28_054084</name>
</gene>
<evidence type="ECO:0000259" key="1">
    <source>
        <dbReference type="PROSITE" id="PS50222"/>
    </source>
</evidence>
<protein>
    <recommendedName>
        <fullName evidence="1">EF-hand domain-containing protein</fullName>
    </recommendedName>
</protein>
<evidence type="ECO:0000313" key="3">
    <source>
        <dbReference type="Proteomes" id="UP000324800"/>
    </source>
</evidence>
<proteinExistence type="predicted"/>
<accession>A0A5J4QVM8</accession>
<dbReference type="EMBL" id="SNRW01044151">
    <property type="protein sequence ID" value="KAA6325319.1"/>
    <property type="molecule type" value="Genomic_DNA"/>
</dbReference>
<organism evidence="2 3">
    <name type="scientific">Streblomastix strix</name>
    <dbReference type="NCBI Taxonomy" id="222440"/>
    <lineage>
        <taxon>Eukaryota</taxon>
        <taxon>Metamonada</taxon>
        <taxon>Preaxostyla</taxon>
        <taxon>Oxymonadida</taxon>
        <taxon>Streblomastigidae</taxon>
        <taxon>Streblomastix</taxon>
    </lineage>
</organism>
<dbReference type="PROSITE" id="PS00018">
    <property type="entry name" value="EF_HAND_1"/>
    <property type="match status" value="1"/>
</dbReference>
<evidence type="ECO:0000313" key="2">
    <source>
        <dbReference type="EMBL" id="KAA6325319.1"/>
    </source>
</evidence>
<feature type="domain" description="EF-hand" evidence="1">
    <location>
        <begin position="75"/>
        <end position="99"/>
    </location>
</feature>
<dbReference type="GO" id="GO:0005509">
    <property type="term" value="F:calcium ion binding"/>
    <property type="evidence" value="ECO:0007669"/>
    <property type="project" value="InterPro"/>
</dbReference>
<reference evidence="2 3" key="1">
    <citation type="submission" date="2019-03" db="EMBL/GenBank/DDBJ databases">
        <title>Single cell metagenomics reveals metabolic interactions within the superorganism composed of flagellate Streblomastix strix and complex community of Bacteroidetes bacteria on its surface.</title>
        <authorList>
            <person name="Treitli S.C."/>
            <person name="Kolisko M."/>
            <person name="Husnik F."/>
            <person name="Keeling P."/>
            <person name="Hampl V."/>
        </authorList>
    </citation>
    <scope>NUCLEOTIDE SEQUENCE [LARGE SCALE GENOMIC DNA]</scope>
    <source>
        <strain evidence="2">ST1C</strain>
    </source>
</reference>